<keyword evidence="4" id="KW-1185">Reference proteome</keyword>
<dbReference type="EMBL" id="AFFK01022209">
    <property type="status" value="NOT_ANNOTATED_CDS"/>
    <property type="molecule type" value="Genomic_DNA"/>
</dbReference>
<dbReference type="AlphaFoldDB" id="T1J947"/>
<sequence length="332" mass="37002">YNVAVSKSSKSKTSSGKRDLQLDVATIEVLVFLDKIVHGKLVAKNTDIKKYLGIFWNTVQNKYKVFNNPKVEFSLSGAIVLSDMSWMVDTFLAPNKPDDEEYLESFANWLFKQDQKGTKINFPKYDVGVLHTGLDLSYKDGNRINPGTLGIAPLKGICADDAEHEVILSSCVFEDPYAPTFAGAMTAAHELGHLLSANHDDPSKCDKHGLMAPEDEQISPSTMVFCNSSIEQIKNELNSDAASCLYDSPKPHLPIGPEVPPMTREEICKSAYGDNFEAVPLNSYRRSIIDICVYVICFEDKNPENLQYLMWVPERTPCDDEKICIKGLCTTN</sequence>
<dbReference type="SUPFAM" id="SSF55486">
    <property type="entry name" value="Metalloproteases ('zincins'), catalytic domain"/>
    <property type="match status" value="1"/>
</dbReference>
<dbReference type="Pfam" id="PF13582">
    <property type="entry name" value="Reprolysin_3"/>
    <property type="match status" value="1"/>
</dbReference>
<dbReference type="Gene3D" id="3.40.1620.60">
    <property type="match status" value="1"/>
</dbReference>
<name>T1J947_STRMM</name>
<reference evidence="3" key="2">
    <citation type="submission" date="2015-02" db="UniProtKB">
        <authorList>
            <consortium name="EnsemblMetazoa"/>
        </authorList>
    </citation>
    <scope>IDENTIFICATION</scope>
</reference>
<feature type="active site" evidence="1">
    <location>
        <position position="190"/>
    </location>
</feature>
<evidence type="ECO:0000256" key="1">
    <source>
        <dbReference type="PROSITE-ProRule" id="PRU00276"/>
    </source>
</evidence>
<dbReference type="GO" id="GO:0046872">
    <property type="term" value="F:metal ion binding"/>
    <property type="evidence" value="ECO:0007669"/>
    <property type="project" value="UniProtKB-KW"/>
</dbReference>
<evidence type="ECO:0000313" key="4">
    <source>
        <dbReference type="Proteomes" id="UP000014500"/>
    </source>
</evidence>
<dbReference type="InterPro" id="IPR001590">
    <property type="entry name" value="Peptidase_M12B"/>
</dbReference>
<dbReference type="GO" id="GO:0006509">
    <property type="term" value="P:membrane protein ectodomain proteolysis"/>
    <property type="evidence" value="ECO:0007669"/>
    <property type="project" value="TreeGrafter"/>
</dbReference>
<evidence type="ECO:0000259" key="2">
    <source>
        <dbReference type="PROSITE" id="PS50215"/>
    </source>
</evidence>
<dbReference type="PhylomeDB" id="T1J947"/>
<dbReference type="Gene3D" id="3.40.390.10">
    <property type="entry name" value="Collagenase (Catalytic Domain)"/>
    <property type="match status" value="1"/>
</dbReference>
<evidence type="ECO:0000313" key="3">
    <source>
        <dbReference type="EnsemblMetazoa" id="SMAR010238-PA"/>
    </source>
</evidence>
<keyword evidence="1" id="KW-0479">Metal-binding</keyword>
<dbReference type="HOGENOM" id="CLU_838317_0_0_1"/>
<feature type="binding site" evidence="1">
    <location>
        <position position="189"/>
    </location>
    <ligand>
        <name>Zn(2+)</name>
        <dbReference type="ChEBI" id="CHEBI:29105"/>
        <note>catalytic</note>
    </ligand>
</feature>
<accession>T1J947</accession>
<dbReference type="PANTHER" id="PTHR11905">
    <property type="entry name" value="ADAM A DISINTEGRIN AND METALLOPROTEASE DOMAIN"/>
    <property type="match status" value="1"/>
</dbReference>
<feature type="binding site" evidence="1">
    <location>
        <position position="193"/>
    </location>
    <ligand>
        <name>Zn(2+)</name>
        <dbReference type="ChEBI" id="CHEBI:29105"/>
        <note>catalytic</note>
    </ligand>
</feature>
<comment type="caution">
    <text evidence="1">Lacks conserved residue(s) required for the propagation of feature annotation.</text>
</comment>
<dbReference type="PANTHER" id="PTHR11905:SF249">
    <property type="entry name" value="SOL NARAE, ISOFORM C"/>
    <property type="match status" value="1"/>
</dbReference>
<dbReference type="eggNOG" id="KOG3538">
    <property type="taxonomic scope" value="Eukaryota"/>
</dbReference>
<protein>
    <recommendedName>
        <fullName evidence="2">Peptidase M12B domain-containing protein</fullName>
    </recommendedName>
</protein>
<dbReference type="Proteomes" id="UP000014500">
    <property type="component" value="Unassembled WGS sequence"/>
</dbReference>
<feature type="domain" description="Peptidase M12B" evidence="2">
    <location>
        <begin position="25"/>
        <end position="249"/>
    </location>
</feature>
<keyword evidence="1" id="KW-0862">Zinc</keyword>
<dbReference type="InterPro" id="IPR024079">
    <property type="entry name" value="MetalloPept_cat_dom_sf"/>
</dbReference>
<dbReference type="EnsemblMetazoa" id="SMAR010238-RA">
    <property type="protein sequence ID" value="SMAR010238-PA"/>
    <property type="gene ID" value="SMAR010238"/>
</dbReference>
<organism evidence="3 4">
    <name type="scientific">Strigamia maritima</name>
    <name type="common">European centipede</name>
    <name type="synonym">Geophilus maritimus</name>
    <dbReference type="NCBI Taxonomy" id="126957"/>
    <lineage>
        <taxon>Eukaryota</taxon>
        <taxon>Metazoa</taxon>
        <taxon>Ecdysozoa</taxon>
        <taxon>Arthropoda</taxon>
        <taxon>Myriapoda</taxon>
        <taxon>Chilopoda</taxon>
        <taxon>Pleurostigmophora</taxon>
        <taxon>Geophilomorpha</taxon>
        <taxon>Linotaeniidae</taxon>
        <taxon>Strigamia</taxon>
    </lineage>
</organism>
<reference evidence="4" key="1">
    <citation type="submission" date="2011-05" db="EMBL/GenBank/DDBJ databases">
        <authorList>
            <person name="Richards S.R."/>
            <person name="Qu J."/>
            <person name="Jiang H."/>
            <person name="Jhangiani S.N."/>
            <person name="Agravi P."/>
            <person name="Goodspeed R."/>
            <person name="Gross S."/>
            <person name="Mandapat C."/>
            <person name="Jackson L."/>
            <person name="Mathew T."/>
            <person name="Pu L."/>
            <person name="Thornton R."/>
            <person name="Saada N."/>
            <person name="Wilczek-Boney K.B."/>
            <person name="Lee S."/>
            <person name="Kovar C."/>
            <person name="Wu Y."/>
            <person name="Scherer S.E."/>
            <person name="Worley K.C."/>
            <person name="Muzny D.M."/>
            <person name="Gibbs R."/>
        </authorList>
    </citation>
    <scope>NUCLEOTIDE SEQUENCE</scope>
    <source>
        <strain evidence="4">Brora</strain>
    </source>
</reference>
<dbReference type="STRING" id="126957.T1J947"/>
<proteinExistence type="predicted"/>
<dbReference type="PROSITE" id="PS50215">
    <property type="entry name" value="ADAM_MEPRO"/>
    <property type="match status" value="1"/>
</dbReference>
<feature type="binding site" evidence="1">
    <location>
        <position position="199"/>
    </location>
    <ligand>
        <name>Zn(2+)</name>
        <dbReference type="ChEBI" id="CHEBI:29105"/>
        <note>catalytic</note>
    </ligand>
</feature>
<dbReference type="GO" id="GO:0004222">
    <property type="term" value="F:metalloendopeptidase activity"/>
    <property type="evidence" value="ECO:0007669"/>
    <property type="project" value="InterPro"/>
</dbReference>